<feature type="region of interest" description="Disordered" evidence="1">
    <location>
        <begin position="159"/>
        <end position="185"/>
    </location>
</feature>
<gene>
    <name evidence="2" type="ORF">K491DRAFT_674602</name>
</gene>
<reference evidence="2" key="1">
    <citation type="journal article" date="2020" name="Stud. Mycol.">
        <title>101 Dothideomycetes genomes: a test case for predicting lifestyles and emergence of pathogens.</title>
        <authorList>
            <person name="Haridas S."/>
            <person name="Albert R."/>
            <person name="Binder M."/>
            <person name="Bloem J."/>
            <person name="Labutti K."/>
            <person name="Salamov A."/>
            <person name="Andreopoulos B."/>
            <person name="Baker S."/>
            <person name="Barry K."/>
            <person name="Bills G."/>
            <person name="Bluhm B."/>
            <person name="Cannon C."/>
            <person name="Castanera R."/>
            <person name="Culley D."/>
            <person name="Daum C."/>
            <person name="Ezra D."/>
            <person name="Gonzalez J."/>
            <person name="Henrissat B."/>
            <person name="Kuo A."/>
            <person name="Liang C."/>
            <person name="Lipzen A."/>
            <person name="Lutzoni F."/>
            <person name="Magnuson J."/>
            <person name="Mondo S."/>
            <person name="Nolan M."/>
            <person name="Ohm R."/>
            <person name="Pangilinan J."/>
            <person name="Park H.-J."/>
            <person name="Ramirez L."/>
            <person name="Alfaro M."/>
            <person name="Sun H."/>
            <person name="Tritt A."/>
            <person name="Yoshinaga Y."/>
            <person name="Zwiers L.-H."/>
            <person name="Turgeon B."/>
            <person name="Goodwin S."/>
            <person name="Spatafora J."/>
            <person name="Crous P."/>
            <person name="Grigoriev I."/>
        </authorList>
    </citation>
    <scope>NUCLEOTIDE SEQUENCE</scope>
    <source>
        <strain evidence="2">CBS 122681</strain>
    </source>
</reference>
<feature type="region of interest" description="Disordered" evidence="1">
    <location>
        <begin position="261"/>
        <end position="293"/>
    </location>
</feature>
<organism evidence="2 3">
    <name type="scientific">Lophiostoma macrostomum CBS 122681</name>
    <dbReference type="NCBI Taxonomy" id="1314788"/>
    <lineage>
        <taxon>Eukaryota</taxon>
        <taxon>Fungi</taxon>
        <taxon>Dikarya</taxon>
        <taxon>Ascomycota</taxon>
        <taxon>Pezizomycotina</taxon>
        <taxon>Dothideomycetes</taxon>
        <taxon>Pleosporomycetidae</taxon>
        <taxon>Pleosporales</taxon>
        <taxon>Lophiostomataceae</taxon>
        <taxon>Lophiostoma</taxon>
    </lineage>
</organism>
<protein>
    <submittedName>
        <fullName evidence="2">Uncharacterized protein</fullName>
    </submittedName>
</protein>
<sequence length="293" mass="32590">MTERVLTASSCRVLISSGKSTGGYYLHIKIPVVSCEMMRRATHKQSESAKREIDSHLVSLTQGWAHCAGSWTASGPPVITILGGSKASRCTKRARRISDRSLRRSAFGHRIAPRWVIRRQFTAFQIATPAQSERRQLACARVGGVRPSDLEVLGESGFVTDPTSEPQRSPASIAAVPSQTPRHGRLHDKDTLLLQTLLVRRRASLRTRNRRQLLPWGRAATTCTRGASWPTLRRALSLPRRSRRLSPVVFVRLAQHANPDPCPRPNVIQHAPTDDVWPPMGPDGSFSKPTQRR</sequence>
<name>A0A6A6TKU5_9PLEO</name>
<accession>A0A6A6TKU5</accession>
<dbReference type="EMBL" id="MU004298">
    <property type="protein sequence ID" value="KAF2660669.1"/>
    <property type="molecule type" value="Genomic_DNA"/>
</dbReference>
<evidence type="ECO:0000256" key="1">
    <source>
        <dbReference type="SAM" id="MobiDB-lite"/>
    </source>
</evidence>
<dbReference type="AlphaFoldDB" id="A0A6A6TKU5"/>
<proteinExistence type="predicted"/>
<keyword evidence="3" id="KW-1185">Reference proteome</keyword>
<feature type="compositionally biased region" description="Polar residues" evidence="1">
    <location>
        <begin position="161"/>
        <end position="170"/>
    </location>
</feature>
<dbReference type="Proteomes" id="UP000799324">
    <property type="component" value="Unassembled WGS sequence"/>
</dbReference>
<evidence type="ECO:0000313" key="2">
    <source>
        <dbReference type="EMBL" id="KAF2660669.1"/>
    </source>
</evidence>
<evidence type="ECO:0000313" key="3">
    <source>
        <dbReference type="Proteomes" id="UP000799324"/>
    </source>
</evidence>